<sequence>VYPYNKMTTDLTVDLSNVINHSVYKSRNMSFAHVLYLEAPHNVGYSYSTEPNDNAYTDDQTADENYNALKDFFSMFPEYKGRDFFVTGESYGGVYIPTLSRRILNGMFTRDLQINFKGVAIGNGELTTKYQVNAVILQLYTYGLVGQTEYDALTSRCCPGVTDTTRCDFYTPYIYFDYLGNYHARDGADPWCAQQILGIVMDQVWNSLNDPYNIYQDCYQTPLNSSTTPAPPAPSSNQ</sequence>
<dbReference type="EC" id="3.4.16.-" evidence="2"/>
<dbReference type="PANTHER" id="PTHR11802">
    <property type="entry name" value="SERINE PROTEASE FAMILY S10 SERINE CARBOXYPEPTIDASE"/>
    <property type="match status" value="1"/>
</dbReference>
<dbReference type="PRINTS" id="PR00724">
    <property type="entry name" value="CRBOXYPTASEC"/>
</dbReference>
<dbReference type="InterPro" id="IPR018202">
    <property type="entry name" value="Ser_caboxypep_ser_AS"/>
</dbReference>
<evidence type="ECO:0000256" key="1">
    <source>
        <dbReference type="ARBA" id="ARBA00009431"/>
    </source>
</evidence>
<evidence type="ECO:0000256" key="2">
    <source>
        <dbReference type="RuleBase" id="RU361156"/>
    </source>
</evidence>
<dbReference type="Pfam" id="PF00450">
    <property type="entry name" value="Peptidase_S10"/>
    <property type="match status" value="1"/>
</dbReference>
<feature type="non-terminal residue" evidence="3">
    <location>
        <position position="238"/>
    </location>
</feature>
<dbReference type="GO" id="GO:0004185">
    <property type="term" value="F:serine-type carboxypeptidase activity"/>
    <property type="evidence" value="ECO:0007669"/>
    <property type="project" value="UniProtKB-UniRule"/>
</dbReference>
<dbReference type="SUPFAM" id="SSF53474">
    <property type="entry name" value="alpha/beta-Hydrolases"/>
    <property type="match status" value="1"/>
</dbReference>
<dbReference type="InterPro" id="IPR029058">
    <property type="entry name" value="AB_hydrolase_fold"/>
</dbReference>
<dbReference type="EMBL" id="KZ355615">
    <property type="protein sequence ID" value="PIO60370.1"/>
    <property type="molecule type" value="Genomic_DNA"/>
</dbReference>
<evidence type="ECO:0000313" key="3">
    <source>
        <dbReference type="EMBL" id="PIO60370.1"/>
    </source>
</evidence>
<reference evidence="3 4" key="1">
    <citation type="submission" date="2015-09" db="EMBL/GenBank/DDBJ databases">
        <title>Draft genome of the parasitic nematode Teladorsagia circumcincta isolate WARC Sus (inbred).</title>
        <authorList>
            <person name="Mitreva M."/>
        </authorList>
    </citation>
    <scope>NUCLEOTIDE SEQUENCE [LARGE SCALE GENOMIC DNA]</scope>
    <source>
        <strain evidence="3 4">S</strain>
    </source>
</reference>
<keyword evidence="4" id="KW-1185">Reference proteome</keyword>
<accession>A0A2G9TSX7</accession>
<dbReference type="PANTHER" id="PTHR11802:SF125">
    <property type="entry name" value="CARBOXYPEPTIDASE"/>
    <property type="match status" value="1"/>
</dbReference>
<dbReference type="GO" id="GO:0006508">
    <property type="term" value="P:proteolysis"/>
    <property type="evidence" value="ECO:0007669"/>
    <property type="project" value="UniProtKB-KW"/>
</dbReference>
<dbReference type="Proteomes" id="UP000230423">
    <property type="component" value="Unassembled WGS sequence"/>
</dbReference>
<dbReference type="AlphaFoldDB" id="A0A2G9TSX7"/>
<keyword evidence="2 3" id="KW-0121">Carboxypeptidase</keyword>
<gene>
    <name evidence="3" type="ORF">TELCIR_18134</name>
</gene>
<dbReference type="Gene3D" id="3.40.50.1820">
    <property type="entry name" value="alpha/beta hydrolase"/>
    <property type="match status" value="1"/>
</dbReference>
<protein>
    <recommendedName>
        <fullName evidence="2">Carboxypeptidase</fullName>
        <ecNumber evidence="2">3.4.16.-</ecNumber>
    </recommendedName>
</protein>
<name>A0A2G9TSX7_TELCI</name>
<dbReference type="InterPro" id="IPR001563">
    <property type="entry name" value="Peptidase_S10"/>
</dbReference>
<proteinExistence type="inferred from homology"/>
<evidence type="ECO:0000313" key="4">
    <source>
        <dbReference type="Proteomes" id="UP000230423"/>
    </source>
</evidence>
<dbReference type="PROSITE" id="PS00131">
    <property type="entry name" value="CARBOXYPEPT_SER_SER"/>
    <property type="match status" value="1"/>
</dbReference>
<organism evidence="3 4">
    <name type="scientific">Teladorsagia circumcincta</name>
    <name type="common">Brown stomach worm</name>
    <name type="synonym">Ostertagia circumcincta</name>
    <dbReference type="NCBI Taxonomy" id="45464"/>
    <lineage>
        <taxon>Eukaryota</taxon>
        <taxon>Metazoa</taxon>
        <taxon>Ecdysozoa</taxon>
        <taxon>Nematoda</taxon>
        <taxon>Chromadorea</taxon>
        <taxon>Rhabditida</taxon>
        <taxon>Rhabditina</taxon>
        <taxon>Rhabditomorpha</taxon>
        <taxon>Strongyloidea</taxon>
        <taxon>Trichostrongylidae</taxon>
        <taxon>Teladorsagia</taxon>
    </lineage>
</organism>
<dbReference type="OrthoDB" id="443318at2759"/>
<feature type="non-terminal residue" evidence="3">
    <location>
        <position position="1"/>
    </location>
</feature>
<comment type="similarity">
    <text evidence="1 2">Belongs to the peptidase S10 family.</text>
</comment>
<keyword evidence="2" id="KW-0378">Hydrolase</keyword>
<keyword evidence="2" id="KW-0645">Protease</keyword>